<feature type="transmembrane region" description="Helical" evidence="1">
    <location>
        <begin position="142"/>
        <end position="158"/>
    </location>
</feature>
<gene>
    <name evidence="2" type="ORF">SAMN04487945_0421</name>
</gene>
<organism evidence="2 3">
    <name type="scientific">Halobacterium jilantaiense</name>
    <dbReference type="NCBI Taxonomy" id="355548"/>
    <lineage>
        <taxon>Archaea</taxon>
        <taxon>Methanobacteriati</taxon>
        <taxon>Methanobacteriota</taxon>
        <taxon>Stenosarchaea group</taxon>
        <taxon>Halobacteria</taxon>
        <taxon>Halobacteriales</taxon>
        <taxon>Halobacteriaceae</taxon>
        <taxon>Halobacterium</taxon>
    </lineage>
</organism>
<dbReference type="InterPro" id="IPR007404">
    <property type="entry name" value="YdjM-like"/>
</dbReference>
<evidence type="ECO:0000313" key="2">
    <source>
        <dbReference type="EMBL" id="SEV92989.1"/>
    </source>
</evidence>
<keyword evidence="1" id="KW-1133">Transmembrane helix</keyword>
<reference evidence="2 3" key="1">
    <citation type="submission" date="2016-10" db="EMBL/GenBank/DDBJ databases">
        <authorList>
            <person name="de Groot N.N."/>
        </authorList>
    </citation>
    <scope>NUCLEOTIDE SEQUENCE [LARGE SCALE GENOMIC DNA]</scope>
    <source>
        <strain evidence="2 3">CGMCC 1.5337</strain>
    </source>
</reference>
<dbReference type="AlphaFoldDB" id="A0A1I0MVV1"/>
<dbReference type="Proteomes" id="UP000198518">
    <property type="component" value="Unassembled WGS sequence"/>
</dbReference>
<protein>
    <submittedName>
        <fullName evidence="2">LexA-binding, inner membrane-associated putative hydrolase</fullName>
    </submittedName>
</protein>
<feature type="transmembrane region" description="Helical" evidence="1">
    <location>
        <begin position="84"/>
        <end position="103"/>
    </location>
</feature>
<keyword evidence="1" id="KW-0472">Membrane</keyword>
<keyword evidence="2" id="KW-0378">Hydrolase</keyword>
<dbReference type="Pfam" id="PF04307">
    <property type="entry name" value="YdjM"/>
    <property type="match status" value="1"/>
</dbReference>
<sequence>MWPWGHLGLGYLLALPLLTRVDLDDDYAALAALAVGTQLPDLVDKPLAWTFEVMPYGRAAAHSLLVLAAAAVVLAVLRSVSVGVPLLVGWAAHILGDVVYPLAEGAVGDVTFLAWPLLALPEPAGDHGILAYFRTLSLTGETALEVGLFAFAAGIFLVREWRTRRPAAGAVGRTD</sequence>
<accession>A0A1I0MVV1</accession>
<dbReference type="GO" id="GO:0016787">
    <property type="term" value="F:hydrolase activity"/>
    <property type="evidence" value="ECO:0007669"/>
    <property type="project" value="UniProtKB-KW"/>
</dbReference>
<evidence type="ECO:0000313" key="3">
    <source>
        <dbReference type="Proteomes" id="UP000198518"/>
    </source>
</evidence>
<evidence type="ECO:0000256" key="1">
    <source>
        <dbReference type="SAM" id="Phobius"/>
    </source>
</evidence>
<dbReference type="EMBL" id="FOJA01000001">
    <property type="protein sequence ID" value="SEV92989.1"/>
    <property type="molecule type" value="Genomic_DNA"/>
</dbReference>
<keyword evidence="1" id="KW-0812">Transmembrane</keyword>
<feature type="transmembrane region" description="Helical" evidence="1">
    <location>
        <begin position="60"/>
        <end position="77"/>
    </location>
</feature>
<name>A0A1I0MVV1_9EURY</name>
<keyword evidence="3" id="KW-1185">Reference proteome</keyword>
<dbReference type="RefSeq" id="WP_089667582.1">
    <property type="nucleotide sequence ID" value="NZ_FOJA01000001.1"/>
</dbReference>
<dbReference type="OrthoDB" id="206308at2157"/>
<proteinExistence type="predicted"/>